<dbReference type="Proteomes" id="UP000037069">
    <property type="component" value="Unassembled WGS sequence"/>
</dbReference>
<accession>A0A0L0BYH5</accession>
<protein>
    <submittedName>
        <fullName evidence="1">Uncharacterized protein</fullName>
    </submittedName>
</protein>
<comment type="caution">
    <text evidence="1">The sequence shown here is derived from an EMBL/GenBank/DDBJ whole genome shotgun (WGS) entry which is preliminary data.</text>
</comment>
<gene>
    <name evidence="1" type="ORF">FF38_11835</name>
</gene>
<evidence type="ECO:0000313" key="2">
    <source>
        <dbReference type="Proteomes" id="UP000037069"/>
    </source>
</evidence>
<organism evidence="1 2">
    <name type="scientific">Lucilia cuprina</name>
    <name type="common">Green bottle fly</name>
    <name type="synonym">Australian sheep blowfly</name>
    <dbReference type="NCBI Taxonomy" id="7375"/>
    <lineage>
        <taxon>Eukaryota</taxon>
        <taxon>Metazoa</taxon>
        <taxon>Ecdysozoa</taxon>
        <taxon>Arthropoda</taxon>
        <taxon>Hexapoda</taxon>
        <taxon>Insecta</taxon>
        <taxon>Pterygota</taxon>
        <taxon>Neoptera</taxon>
        <taxon>Endopterygota</taxon>
        <taxon>Diptera</taxon>
        <taxon>Brachycera</taxon>
        <taxon>Muscomorpha</taxon>
        <taxon>Oestroidea</taxon>
        <taxon>Calliphoridae</taxon>
        <taxon>Luciliinae</taxon>
        <taxon>Lucilia</taxon>
    </lineage>
</organism>
<dbReference type="AlphaFoldDB" id="A0A0L0BYH5"/>
<dbReference type="EMBL" id="JRES01001160">
    <property type="protein sequence ID" value="KNC25070.1"/>
    <property type="molecule type" value="Genomic_DNA"/>
</dbReference>
<evidence type="ECO:0000313" key="1">
    <source>
        <dbReference type="EMBL" id="KNC25070.1"/>
    </source>
</evidence>
<reference evidence="1 2" key="1">
    <citation type="journal article" date="2015" name="Nat. Commun.">
        <title>Lucilia cuprina genome unlocks parasitic fly biology to underpin future interventions.</title>
        <authorList>
            <person name="Anstead C.A."/>
            <person name="Korhonen P.K."/>
            <person name="Young N.D."/>
            <person name="Hall R.S."/>
            <person name="Jex A.R."/>
            <person name="Murali S.C."/>
            <person name="Hughes D.S."/>
            <person name="Lee S.F."/>
            <person name="Perry T."/>
            <person name="Stroehlein A.J."/>
            <person name="Ansell B.R."/>
            <person name="Breugelmans B."/>
            <person name="Hofmann A."/>
            <person name="Qu J."/>
            <person name="Dugan S."/>
            <person name="Lee S.L."/>
            <person name="Chao H."/>
            <person name="Dinh H."/>
            <person name="Han Y."/>
            <person name="Doddapaneni H.V."/>
            <person name="Worley K.C."/>
            <person name="Muzny D.M."/>
            <person name="Ioannidis P."/>
            <person name="Waterhouse R.M."/>
            <person name="Zdobnov E.M."/>
            <person name="James P.J."/>
            <person name="Bagnall N.H."/>
            <person name="Kotze A.C."/>
            <person name="Gibbs R.A."/>
            <person name="Richards S."/>
            <person name="Batterham P."/>
            <person name="Gasser R.B."/>
        </authorList>
    </citation>
    <scope>NUCLEOTIDE SEQUENCE [LARGE SCALE GENOMIC DNA]</scope>
    <source>
        <strain evidence="1 2">LS</strain>
        <tissue evidence="1">Full body</tissue>
    </source>
</reference>
<proteinExistence type="predicted"/>
<name>A0A0L0BYH5_LUCCU</name>
<sequence length="162" mass="18390">MRLYMGQIWADLREIAEYLSKRHLLIDTLKRQHFKENLDKIVVLKHLKNSTVLTLLKNIRASRVSSDSLDRILFPIYAAEEKQRSQSTLVGKTSINLALIVSFDFGTSKPRDINDFRSSEDVMKTEKGKPSTAVIRAIEAPSESSCKTLECTSTYISPNTVK</sequence>
<keyword evidence="2" id="KW-1185">Reference proteome</keyword>